<keyword evidence="10" id="KW-0862">Zinc</keyword>
<reference evidence="15 16" key="1">
    <citation type="submission" date="2020-08" db="EMBL/GenBank/DDBJ databases">
        <authorList>
            <person name="Hejnol A."/>
        </authorList>
    </citation>
    <scope>NUCLEOTIDE SEQUENCE [LARGE SCALE GENOMIC DNA]</scope>
</reference>
<dbReference type="GO" id="GO:0072344">
    <property type="term" value="P:rescue of stalled ribosome"/>
    <property type="evidence" value="ECO:0007669"/>
    <property type="project" value="InterPro"/>
</dbReference>
<gene>
    <name evidence="15" type="ORF">DGYR_LOCUS11789</name>
</gene>
<evidence type="ECO:0000256" key="2">
    <source>
        <dbReference type="ARBA" id="ARBA00004496"/>
    </source>
</evidence>
<dbReference type="GO" id="GO:0016567">
    <property type="term" value="P:protein ubiquitination"/>
    <property type="evidence" value="ECO:0007669"/>
    <property type="project" value="TreeGrafter"/>
</dbReference>
<feature type="compositionally biased region" description="Polar residues" evidence="13">
    <location>
        <begin position="485"/>
        <end position="501"/>
    </location>
</feature>
<dbReference type="AlphaFoldDB" id="A0A7I8W8A3"/>
<keyword evidence="9 12" id="KW-0863">Zinc-finger</keyword>
<dbReference type="Proteomes" id="UP000549394">
    <property type="component" value="Unassembled WGS sequence"/>
</dbReference>
<dbReference type="EMBL" id="CAJFCJ010000020">
    <property type="protein sequence ID" value="CAD5124215.1"/>
    <property type="molecule type" value="Genomic_DNA"/>
</dbReference>
<dbReference type="PANTHER" id="PTHR22938:SF0">
    <property type="entry name" value="E3 UBIQUITIN-PROTEIN LIGASE ZNF598"/>
    <property type="match status" value="1"/>
</dbReference>
<dbReference type="GO" id="GO:0005737">
    <property type="term" value="C:cytoplasm"/>
    <property type="evidence" value="ECO:0007669"/>
    <property type="project" value="UniProtKB-SubCell"/>
</dbReference>
<evidence type="ECO:0000256" key="1">
    <source>
        <dbReference type="ARBA" id="ARBA00000900"/>
    </source>
</evidence>
<feature type="compositionally biased region" description="Polar residues" evidence="13">
    <location>
        <begin position="409"/>
        <end position="421"/>
    </location>
</feature>
<evidence type="ECO:0000313" key="15">
    <source>
        <dbReference type="EMBL" id="CAD5124215.1"/>
    </source>
</evidence>
<feature type="region of interest" description="Disordered" evidence="13">
    <location>
        <begin position="289"/>
        <end position="460"/>
    </location>
</feature>
<comment type="catalytic activity">
    <reaction evidence="1">
        <text>S-ubiquitinyl-[E2 ubiquitin-conjugating enzyme]-L-cysteine + [acceptor protein]-L-lysine = [E2 ubiquitin-conjugating enzyme]-L-cysteine + N(6)-ubiquitinyl-[acceptor protein]-L-lysine.</text>
        <dbReference type="EC" id="2.3.2.27"/>
    </reaction>
</comment>
<dbReference type="InterPro" id="IPR013087">
    <property type="entry name" value="Znf_C2H2_type"/>
</dbReference>
<dbReference type="Pfam" id="PF23202">
    <property type="entry name" value="PAH_ZNF598"/>
    <property type="match status" value="1"/>
</dbReference>
<dbReference type="GO" id="GO:0008270">
    <property type="term" value="F:zinc ion binding"/>
    <property type="evidence" value="ECO:0007669"/>
    <property type="project" value="UniProtKB-KW"/>
</dbReference>
<dbReference type="GO" id="GO:0061630">
    <property type="term" value="F:ubiquitin protein ligase activity"/>
    <property type="evidence" value="ECO:0007669"/>
    <property type="project" value="UniProtKB-EC"/>
</dbReference>
<dbReference type="PANTHER" id="PTHR22938">
    <property type="entry name" value="ZINC FINGER PROTEIN 598"/>
    <property type="match status" value="1"/>
</dbReference>
<feature type="region of interest" description="Disordered" evidence="13">
    <location>
        <begin position="485"/>
        <end position="544"/>
    </location>
</feature>
<dbReference type="OrthoDB" id="3838338at2759"/>
<dbReference type="SMART" id="SM00355">
    <property type="entry name" value="ZnF_C2H2"/>
    <property type="match status" value="5"/>
</dbReference>
<keyword evidence="5" id="KW-0963">Cytoplasm</keyword>
<evidence type="ECO:0000256" key="13">
    <source>
        <dbReference type="SAM" id="MobiDB-lite"/>
    </source>
</evidence>
<evidence type="ECO:0000256" key="7">
    <source>
        <dbReference type="ARBA" id="ARBA00022679"/>
    </source>
</evidence>
<feature type="compositionally biased region" description="Basic and acidic residues" evidence="13">
    <location>
        <begin position="392"/>
        <end position="403"/>
    </location>
</feature>
<proteinExistence type="inferred from homology"/>
<protein>
    <recommendedName>
        <fullName evidence="4">RING-type E3 ubiquitin transferase</fullName>
        <ecNumber evidence="4">2.3.2.27</ecNumber>
    </recommendedName>
</protein>
<evidence type="ECO:0000256" key="6">
    <source>
        <dbReference type="ARBA" id="ARBA00022553"/>
    </source>
</evidence>
<dbReference type="InterPro" id="IPR057634">
    <property type="entry name" value="PAH_ZNF598/HEL2"/>
</dbReference>
<keyword evidence="6" id="KW-0597">Phosphoprotein</keyword>
<keyword evidence="7" id="KW-0808">Transferase</keyword>
<dbReference type="Pfam" id="PF25447">
    <property type="entry name" value="RING_ZNF598"/>
    <property type="match status" value="1"/>
</dbReference>
<comment type="subcellular location">
    <subcellularLocation>
        <location evidence="2">Cytoplasm</location>
    </subcellularLocation>
</comment>
<dbReference type="CDD" id="cd16615">
    <property type="entry name" value="RING-HC_ZNF598"/>
    <property type="match status" value="1"/>
</dbReference>
<sequence length="785" mass="89661">MPNAARNKRTNRRTFSGTHDTCPICHEEITAYAVSRCNHPTCFVCAIRMRVLMEQTYCSICRASTPKILCTKKPCRFEEVDTTNFLRNKEYDGILFEENSIKIEVEDLLLNPCQVCKKLFDSFSSLNIHVKREHEVFFCDLCLTNLKIFTCERKLYNRSDLATHRRKGDADDKSYRGHPLCKFCDERFFDNDALVRHLRTEHYFCHFCEADQISNEFFSSYPDLKKHFRIKHFLCEEGECQKSQFTNAFRTDMDYRAHIARNHSNKMSKQEAKQIRTFGIDFSYRGGRGRRYGGRGTSEHEPVNDNLNSSFEEPKEPEKFSENPEDFPTLDGRVLGGSNSDKEKGSESKDTMARRLAFNTGQSVQEGEMGDFPALNKETRVSNNSGKWVRGVQKETPKSRASDDFPQLPKSQKPISLSSRPAHNPAPAQPRVVKEKPKTPAYSINDDDFPDIPQSKHIPFGNVLSQAPESKISITNPSEIRNSQATYNVTQYKRPDVSNTDDFPALGKPKANVKAPTPGVWKAQSKKEKKKKIEPEPEEDPIPGLLLGEIAGLIISTKQKGKSNHKEKEGTVKANLKEKEESSATEKLEKLDENTSLKSTNEVKSLKKPPPGFETVPRRLNIEQTAAILYLPVEDFHLRNEKLQKKITTYLHDFSDSLEKFKELAQNFRQSLLTGQEYFIECQKLIGVEEFKGIVEELIALLPDISKQNELLSVFNTMQAKDSKRKSWKKNEHSLVTCPNCKQVLRTGDKRNHELSHSSDQLDFPELGSAPSNRFGMNSWSGKLT</sequence>
<feature type="compositionally biased region" description="Basic and acidic residues" evidence="13">
    <location>
        <begin position="564"/>
        <end position="595"/>
    </location>
</feature>
<feature type="domain" description="RING-type" evidence="14">
    <location>
        <begin position="22"/>
        <end position="62"/>
    </location>
</feature>
<evidence type="ECO:0000256" key="4">
    <source>
        <dbReference type="ARBA" id="ARBA00012483"/>
    </source>
</evidence>
<dbReference type="InterPro" id="IPR041888">
    <property type="entry name" value="RING-HC_ZNF598/HEL2"/>
</dbReference>
<feature type="region of interest" description="Disordered" evidence="13">
    <location>
        <begin position="558"/>
        <end position="612"/>
    </location>
</feature>
<organism evidence="15 16">
    <name type="scientific">Dimorphilus gyrociliatus</name>
    <dbReference type="NCBI Taxonomy" id="2664684"/>
    <lineage>
        <taxon>Eukaryota</taxon>
        <taxon>Metazoa</taxon>
        <taxon>Spiralia</taxon>
        <taxon>Lophotrochozoa</taxon>
        <taxon>Annelida</taxon>
        <taxon>Polychaeta</taxon>
        <taxon>Polychaeta incertae sedis</taxon>
        <taxon>Dinophilidae</taxon>
        <taxon>Dimorphilus</taxon>
    </lineage>
</organism>
<evidence type="ECO:0000313" key="16">
    <source>
        <dbReference type="Proteomes" id="UP000549394"/>
    </source>
</evidence>
<evidence type="ECO:0000259" key="14">
    <source>
        <dbReference type="PROSITE" id="PS50089"/>
    </source>
</evidence>
<feature type="compositionally biased region" description="Basic and acidic residues" evidence="13">
    <location>
        <begin position="312"/>
        <end position="322"/>
    </location>
</feature>
<keyword evidence="8" id="KW-0479">Metal-binding</keyword>
<evidence type="ECO:0000256" key="12">
    <source>
        <dbReference type="PROSITE-ProRule" id="PRU00175"/>
    </source>
</evidence>
<evidence type="ECO:0000256" key="10">
    <source>
        <dbReference type="ARBA" id="ARBA00022833"/>
    </source>
</evidence>
<name>A0A7I8W8A3_9ANNE</name>
<dbReference type="PROSITE" id="PS50089">
    <property type="entry name" value="ZF_RING_2"/>
    <property type="match status" value="1"/>
</dbReference>
<feature type="compositionally biased region" description="Basic and acidic residues" evidence="13">
    <location>
        <begin position="340"/>
        <end position="353"/>
    </location>
</feature>
<dbReference type="InterPro" id="IPR044288">
    <property type="entry name" value="ZNF598/HEL2"/>
</dbReference>
<dbReference type="InterPro" id="IPR001841">
    <property type="entry name" value="Znf_RING"/>
</dbReference>
<dbReference type="GO" id="GO:0043022">
    <property type="term" value="F:ribosome binding"/>
    <property type="evidence" value="ECO:0007669"/>
    <property type="project" value="TreeGrafter"/>
</dbReference>
<comment type="similarity">
    <text evidence="11">Belongs to the ZNF598/HEL2 family.</text>
</comment>
<evidence type="ECO:0000256" key="3">
    <source>
        <dbReference type="ARBA" id="ARBA00004906"/>
    </source>
</evidence>
<dbReference type="InterPro" id="IPR013083">
    <property type="entry name" value="Znf_RING/FYVE/PHD"/>
</dbReference>
<dbReference type="PROSITE" id="PS00028">
    <property type="entry name" value="ZINC_FINGER_C2H2_1"/>
    <property type="match status" value="2"/>
</dbReference>
<comment type="caution">
    <text evidence="15">The sequence shown here is derived from an EMBL/GenBank/DDBJ whole genome shotgun (WGS) entry which is preliminary data.</text>
</comment>
<comment type="pathway">
    <text evidence="3">Protein modification; protein ubiquitination.</text>
</comment>
<dbReference type="SUPFAM" id="SSF57850">
    <property type="entry name" value="RING/U-box"/>
    <property type="match status" value="1"/>
</dbReference>
<evidence type="ECO:0000256" key="9">
    <source>
        <dbReference type="ARBA" id="ARBA00022771"/>
    </source>
</evidence>
<evidence type="ECO:0000256" key="5">
    <source>
        <dbReference type="ARBA" id="ARBA00022490"/>
    </source>
</evidence>
<evidence type="ECO:0000256" key="11">
    <source>
        <dbReference type="ARBA" id="ARBA00035113"/>
    </source>
</evidence>
<dbReference type="EC" id="2.3.2.27" evidence="4"/>
<dbReference type="Gene3D" id="3.30.40.10">
    <property type="entry name" value="Zinc/RING finger domain, C3HC4 (zinc finger)"/>
    <property type="match status" value="1"/>
</dbReference>
<evidence type="ECO:0000256" key="8">
    <source>
        <dbReference type="ARBA" id="ARBA00022723"/>
    </source>
</evidence>
<keyword evidence="16" id="KW-1185">Reference proteome</keyword>
<accession>A0A7I8W8A3</accession>